<organism evidence="1 2">
    <name type="scientific">Owenia fusiformis</name>
    <name type="common">Polychaete worm</name>
    <dbReference type="NCBI Taxonomy" id="6347"/>
    <lineage>
        <taxon>Eukaryota</taxon>
        <taxon>Metazoa</taxon>
        <taxon>Spiralia</taxon>
        <taxon>Lophotrochozoa</taxon>
        <taxon>Annelida</taxon>
        <taxon>Polychaeta</taxon>
        <taxon>Sedentaria</taxon>
        <taxon>Canalipalpata</taxon>
        <taxon>Sabellida</taxon>
        <taxon>Oweniida</taxon>
        <taxon>Oweniidae</taxon>
        <taxon>Owenia</taxon>
    </lineage>
</organism>
<keyword evidence="2" id="KW-1185">Reference proteome</keyword>
<accession>A0A8J1YAZ5</accession>
<proteinExistence type="predicted"/>
<feature type="non-terminal residue" evidence="1">
    <location>
        <position position="1"/>
    </location>
</feature>
<protein>
    <submittedName>
        <fullName evidence="1">Uncharacterized protein</fullName>
    </submittedName>
</protein>
<evidence type="ECO:0000313" key="1">
    <source>
        <dbReference type="EMBL" id="CAH1781926.1"/>
    </source>
</evidence>
<sequence>AKYIFICRYRSMFYKSDPVLLLSSFECFDPNSNTTGRIWFKYTIYDFSGQRGSIQRTFARGCYGVTQKCQPLILEKLSIIKESSDFLCRVFNGSKIVVLG</sequence>
<evidence type="ECO:0000313" key="2">
    <source>
        <dbReference type="Proteomes" id="UP000749559"/>
    </source>
</evidence>
<reference evidence="1" key="1">
    <citation type="submission" date="2022-03" db="EMBL/GenBank/DDBJ databases">
        <authorList>
            <person name="Martin C."/>
        </authorList>
    </citation>
    <scope>NUCLEOTIDE SEQUENCE</scope>
</reference>
<dbReference type="AlphaFoldDB" id="A0A8J1YAZ5"/>
<name>A0A8J1YAZ5_OWEFU</name>
<comment type="caution">
    <text evidence="1">The sequence shown here is derived from an EMBL/GenBank/DDBJ whole genome shotgun (WGS) entry which is preliminary data.</text>
</comment>
<dbReference type="Proteomes" id="UP000749559">
    <property type="component" value="Unassembled WGS sequence"/>
</dbReference>
<gene>
    <name evidence="1" type="ORF">OFUS_LOCUS8430</name>
</gene>
<dbReference type="EMBL" id="CAIIXF020000004">
    <property type="protein sequence ID" value="CAH1781926.1"/>
    <property type="molecule type" value="Genomic_DNA"/>
</dbReference>